<feature type="domain" description="Carboxymuconolactone decarboxylase-like" evidence="1">
    <location>
        <begin position="39"/>
        <end position="121"/>
    </location>
</feature>
<proteinExistence type="predicted"/>
<sequence length="131" mass="14779">MHTLSDQERYEQGMKVRREVLGDAHVDRATDAITDITRDFQSFITRTAWGEVWSRPGLDRRMRSACTLTALIANSHLEELAMHVRSAITNGLTRDELVEIFLQSAIYCSIPNANNAFKVLQTTLAELDAQA</sequence>
<comment type="caution">
    <text evidence="2">The sequence shown here is derived from an EMBL/GenBank/DDBJ whole genome shotgun (WGS) entry which is preliminary data.</text>
</comment>
<dbReference type="Proteomes" id="UP001321506">
    <property type="component" value="Unassembled WGS sequence"/>
</dbReference>
<dbReference type="Gene3D" id="1.20.1290.10">
    <property type="entry name" value="AhpD-like"/>
    <property type="match status" value="1"/>
</dbReference>
<keyword evidence="2" id="KW-0456">Lyase</keyword>
<evidence type="ECO:0000313" key="3">
    <source>
        <dbReference type="Proteomes" id="UP001321506"/>
    </source>
</evidence>
<dbReference type="InterPro" id="IPR052512">
    <property type="entry name" value="4CMD/NDH-1_regulator"/>
</dbReference>
<gene>
    <name evidence="2" type="primary">pcaC</name>
    <name evidence="2" type="ORF">QF206_10050</name>
</gene>
<dbReference type="InterPro" id="IPR029032">
    <property type="entry name" value="AhpD-like"/>
</dbReference>
<dbReference type="SUPFAM" id="SSF69118">
    <property type="entry name" value="AhpD-like"/>
    <property type="match status" value="1"/>
</dbReference>
<accession>A0AAW6TDZ6</accession>
<dbReference type="PANTHER" id="PTHR33570">
    <property type="entry name" value="4-CARBOXYMUCONOLACTONE DECARBOXYLASE FAMILY PROTEIN"/>
    <property type="match status" value="1"/>
</dbReference>
<dbReference type="InterPro" id="IPR012788">
    <property type="entry name" value="Decarb_PcaC"/>
</dbReference>
<evidence type="ECO:0000313" key="2">
    <source>
        <dbReference type="EMBL" id="MDI2099302.1"/>
    </source>
</evidence>
<protein>
    <submittedName>
        <fullName evidence="2">4-carboxymuconolactone decarboxylase</fullName>
        <ecNumber evidence="2">4.1.1.44</ecNumber>
    </submittedName>
</protein>
<dbReference type="EC" id="4.1.1.44" evidence="2"/>
<evidence type="ECO:0000259" key="1">
    <source>
        <dbReference type="Pfam" id="PF02627"/>
    </source>
</evidence>
<dbReference type="GO" id="GO:0051920">
    <property type="term" value="F:peroxiredoxin activity"/>
    <property type="evidence" value="ECO:0007669"/>
    <property type="project" value="InterPro"/>
</dbReference>
<dbReference type="InterPro" id="IPR003779">
    <property type="entry name" value="CMD-like"/>
</dbReference>
<dbReference type="GO" id="GO:0047575">
    <property type="term" value="F:4-carboxymuconolactone decarboxylase activity"/>
    <property type="evidence" value="ECO:0007669"/>
    <property type="project" value="UniProtKB-EC"/>
</dbReference>
<reference evidence="2 3" key="1">
    <citation type="submission" date="2023-04" db="EMBL/GenBank/DDBJ databases">
        <title>Klugiella caeni sp. nov. isolated from the sludge of biochemical tank.</title>
        <authorList>
            <person name="Geng K."/>
        </authorList>
    </citation>
    <scope>NUCLEOTIDE SEQUENCE [LARGE SCALE GENOMIC DNA]</scope>
    <source>
        <strain evidence="2 3">YN-L-19</strain>
    </source>
</reference>
<organism evidence="2 3">
    <name type="scientific">Ruicaihuangia caeni</name>
    <dbReference type="NCBI Taxonomy" id="3042517"/>
    <lineage>
        <taxon>Bacteria</taxon>
        <taxon>Bacillati</taxon>
        <taxon>Actinomycetota</taxon>
        <taxon>Actinomycetes</taxon>
        <taxon>Micrococcales</taxon>
        <taxon>Microbacteriaceae</taxon>
        <taxon>Ruicaihuangia</taxon>
    </lineage>
</organism>
<name>A0AAW6TDZ6_9MICO</name>
<dbReference type="NCBIfam" id="TIGR02425">
    <property type="entry name" value="decarb_PcaC"/>
    <property type="match status" value="1"/>
</dbReference>
<dbReference type="PANTHER" id="PTHR33570:SF2">
    <property type="entry name" value="CARBOXYMUCONOLACTONE DECARBOXYLASE-LIKE DOMAIN-CONTAINING PROTEIN"/>
    <property type="match status" value="1"/>
</dbReference>
<keyword evidence="3" id="KW-1185">Reference proteome</keyword>
<dbReference type="EMBL" id="JASATX010000004">
    <property type="protein sequence ID" value="MDI2099302.1"/>
    <property type="molecule type" value="Genomic_DNA"/>
</dbReference>
<dbReference type="Pfam" id="PF02627">
    <property type="entry name" value="CMD"/>
    <property type="match status" value="1"/>
</dbReference>
<dbReference type="AlphaFoldDB" id="A0AAW6TDZ6"/>